<dbReference type="AlphaFoldDB" id="A0AAD8UYC6"/>
<dbReference type="PRINTS" id="PR00463">
    <property type="entry name" value="EP450I"/>
</dbReference>
<evidence type="ECO:0000256" key="7">
    <source>
        <dbReference type="RuleBase" id="RU000461"/>
    </source>
</evidence>
<dbReference type="GO" id="GO:0020037">
    <property type="term" value="F:heme binding"/>
    <property type="evidence" value="ECO:0007669"/>
    <property type="project" value="InterPro"/>
</dbReference>
<dbReference type="InterPro" id="IPR002401">
    <property type="entry name" value="Cyt_P450_E_grp-I"/>
</dbReference>
<dbReference type="PANTHER" id="PTHR24305:SF166">
    <property type="entry name" value="CYTOCHROME P450 12A4, MITOCHONDRIAL-RELATED"/>
    <property type="match status" value="1"/>
</dbReference>
<organism evidence="8 9">
    <name type="scientific">Colletotrichum navitas</name>
    <dbReference type="NCBI Taxonomy" id="681940"/>
    <lineage>
        <taxon>Eukaryota</taxon>
        <taxon>Fungi</taxon>
        <taxon>Dikarya</taxon>
        <taxon>Ascomycota</taxon>
        <taxon>Pezizomycotina</taxon>
        <taxon>Sordariomycetes</taxon>
        <taxon>Hypocreomycetidae</taxon>
        <taxon>Glomerellales</taxon>
        <taxon>Glomerellaceae</taxon>
        <taxon>Colletotrichum</taxon>
        <taxon>Colletotrichum graminicola species complex</taxon>
    </lineage>
</organism>
<dbReference type="Proteomes" id="UP001230504">
    <property type="component" value="Unassembled WGS sequence"/>
</dbReference>
<evidence type="ECO:0000256" key="3">
    <source>
        <dbReference type="ARBA" id="ARBA00022617"/>
    </source>
</evidence>
<dbReference type="PRINTS" id="PR00385">
    <property type="entry name" value="P450"/>
</dbReference>
<dbReference type="InterPro" id="IPR001128">
    <property type="entry name" value="Cyt_P450"/>
</dbReference>
<evidence type="ECO:0000256" key="6">
    <source>
        <dbReference type="PIRSR" id="PIRSR602401-1"/>
    </source>
</evidence>
<dbReference type="InterPro" id="IPR017972">
    <property type="entry name" value="Cyt_P450_CS"/>
</dbReference>
<keyword evidence="9" id="KW-1185">Reference proteome</keyword>
<evidence type="ECO:0000256" key="2">
    <source>
        <dbReference type="ARBA" id="ARBA00010617"/>
    </source>
</evidence>
<dbReference type="Gene3D" id="1.10.630.10">
    <property type="entry name" value="Cytochrome P450"/>
    <property type="match status" value="1"/>
</dbReference>
<comment type="similarity">
    <text evidence="2 7">Belongs to the cytochrome P450 family.</text>
</comment>
<dbReference type="SUPFAM" id="SSF48264">
    <property type="entry name" value="Cytochrome P450"/>
    <property type="match status" value="1"/>
</dbReference>
<dbReference type="GeneID" id="85443675"/>
<keyword evidence="7" id="KW-0560">Oxidoreductase</keyword>
<dbReference type="InterPro" id="IPR050121">
    <property type="entry name" value="Cytochrome_P450_monoxygenase"/>
</dbReference>
<evidence type="ECO:0000313" key="9">
    <source>
        <dbReference type="Proteomes" id="UP001230504"/>
    </source>
</evidence>
<dbReference type="GO" id="GO:0005506">
    <property type="term" value="F:iron ion binding"/>
    <property type="evidence" value="ECO:0007669"/>
    <property type="project" value="InterPro"/>
</dbReference>
<feature type="binding site" description="axial binding residue" evidence="6">
    <location>
        <position position="525"/>
    </location>
    <ligand>
        <name>heme</name>
        <dbReference type="ChEBI" id="CHEBI:30413"/>
    </ligand>
    <ligandPart>
        <name>Fe</name>
        <dbReference type="ChEBI" id="CHEBI:18248"/>
    </ligandPart>
</feature>
<evidence type="ECO:0000256" key="1">
    <source>
        <dbReference type="ARBA" id="ARBA00001971"/>
    </source>
</evidence>
<proteinExistence type="inferred from homology"/>
<accession>A0AAD8UYC6</accession>
<keyword evidence="7" id="KW-0503">Monooxygenase</keyword>
<dbReference type="InterPro" id="IPR036396">
    <property type="entry name" value="Cyt_P450_sf"/>
</dbReference>
<gene>
    <name evidence="8" type="ORF">LY79DRAFT_573091</name>
</gene>
<evidence type="ECO:0000313" key="8">
    <source>
        <dbReference type="EMBL" id="KAK1565925.1"/>
    </source>
</evidence>
<keyword evidence="3 6" id="KW-0349">Heme</keyword>
<dbReference type="EMBL" id="JAHLJV010000177">
    <property type="protein sequence ID" value="KAK1565925.1"/>
    <property type="molecule type" value="Genomic_DNA"/>
</dbReference>
<comment type="cofactor">
    <cofactor evidence="1 6">
        <name>heme</name>
        <dbReference type="ChEBI" id="CHEBI:30413"/>
    </cofactor>
</comment>
<keyword evidence="4 6" id="KW-0479">Metal-binding</keyword>
<dbReference type="GO" id="GO:0016705">
    <property type="term" value="F:oxidoreductase activity, acting on paired donors, with incorporation or reduction of molecular oxygen"/>
    <property type="evidence" value="ECO:0007669"/>
    <property type="project" value="InterPro"/>
</dbReference>
<dbReference type="PANTHER" id="PTHR24305">
    <property type="entry name" value="CYTOCHROME P450"/>
    <property type="match status" value="1"/>
</dbReference>
<dbReference type="PROSITE" id="PS00086">
    <property type="entry name" value="CYTOCHROME_P450"/>
    <property type="match status" value="1"/>
</dbReference>
<evidence type="ECO:0000256" key="5">
    <source>
        <dbReference type="ARBA" id="ARBA00023004"/>
    </source>
</evidence>
<evidence type="ECO:0000256" key="4">
    <source>
        <dbReference type="ARBA" id="ARBA00022723"/>
    </source>
</evidence>
<comment type="caution">
    <text evidence="8">The sequence shown here is derived from an EMBL/GenBank/DDBJ whole genome shotgun (WGS) entry which is preliminary data.</text>
</comment>
<dbReference type="GO" id="GO:0004497">
    <property type="term" value="F:monooxygenase activity"/>
    <property type="evidence" value="ECO:0007669"/>
    <property type="project" value="UniProtKB-KW"/>
</dbReference>
<dbReference type="Pfam" id="PF00067">
    <property type="entry name" value="p450"/>
    <property type="match status" value="2"/>
</dbReference>
<protein>
    <submittedName>
        <fullName evidence="8">Cytochrome P450</fullName>
    </submittedName>
</protein>
<dbReference type="RefSeq" id="XP_060407175.1">
    <property type="nucleotide sequence ID" value="XM_060559435.1"/>
</dbReference>
<name>A0AAD8UYC6_9PEZI</name>
<sequence>MALILTTIVSLGVLFLSTAAYRFISNVVAAKSTGLPVLVYPVDPNNLFWILVSVPLRPWLKRNIPTRVWKRLVLTIYGWEFYERRRPFDEYGAVKGGHRTLVVASAGGVELWTADPVVATEVLRRTGDFHMPALTGLFLGHFGPNVLTTNGERWARQRKVVAAVINDRISKAIFDSAIRQTEGMLGELFSIEGTEKSQTNVAESTALFDNIKRITIHVLSEAGMGAVAPWRHQRSERPKPGFQMTYIQACKVVMEHCTGAIVIPNPVLLNWPSWLPGHQRMRQLGIGKREFPIHTESLLDEERRRISNGHAMGPEGRATIMNHLLRASATQGDARDGLTQEELKGNLFLFTAAGFETTANTLTYALVLLARYPEWQDWLFGEVDSLMSLAEEGLEPDYAAVFPKVRRIMAVMLETLRLFTPTVHVIRTSPTAQKLDVSNGTILLPASATVLIDNIALHMDPKAWRDNNHESDPAFVQESTGGETVPDECRFRPSRWIDNTGKAGRTLVQPPKGYFIPWGYGPRVCPGQKMGQVEFAAVMLKLLHHHRLQAVALPGEDKRAMEQRLDGMMQNSVPKMTLVMDGVYDVGESGGLRMRIMKRD</sequence>
<keyword evidence="5 6" id="KW-0408">Iron</keyword>
<reference evidence="8" key="1">
    <citation type="submission" date="2021-06" db="EMBL/GenBank/DDBJ databases">
        <title>Comparative genomics, transcriptomics and evolutionary studies reveal genomic signatures of adaptation to plant cell wall in hemibiotrophic fungi.</title>
        <authorList>
            <consortium name="DOE Joint Genome Institute"/>
            <person name="Baroncelli R."/>
            <person name="Diaz J.F."/>
            <person name="Benocci T."/>
            <person name="Peng M."/>
            <person name="Battaglia E."/>
            <person name="Haridas S."/>
            <person name="Andreopoulos W."/>
            <person name="Labutti K."/>
            <person name="Pangilinan J."/>
            <person name="Floch G.L."/>
            <person name="Makela M.R."/>
            <person name="Henrissat B."/>
            <person name="Grigoriev I.V."/>
            <person name="Crouch J.A."/>
            <person name="De Vries R.P."/>
            <person name="Sukno S.A."/>
            <person name="Thon M.R."/>
        </authorList>
    </citation>
    <scope>NUCLEOTIDE SEQUENCE</scope>
    <source>
        <strain evidence="8">CBS 125086</strain>
    </source>
</reference>